<evidence type="ECO:0000313" key="2">
    <source>
        <dbReference type="EMBL" id="CAG8626926.1"/>
    </source>
</evidence>
<gene>
    <name evidence="2" type="ORF">DEBURN_LOCUS10604</name>
</gene>
<evidence type="ECO:0000313" key="3">
    <source>
        <dbReference type="Proteomes" id="UP000789706"/>
    </source>
</evidence>
<dbReference type="Proteomes" id="UP000789706">
    <property type="component" value="Unassembled WGS sequence"/>
</dbReference>
<comment type="caution">
    <text evidence="2">The sequence shown here is derived from an EMBL/GenBank/DDBJ whole genome shotgun (WGS) entry which is preliminary data.</text>
</comment>
<organism evidence="2 3">
    <name type="scientific">Diversispora eburnea</name>
    <dbReference type="NCBI Taxonomy" id="1213867"/>
    <lineage>
        <taxon>Eukaryota</taxon>
        <taxon>Fungi</taxon>
        <taxon>Fungi incertae sedis</taxon>
        <taxon>Mucoromycota</taxon>
        <taxon>Glomeromycotina</taxon>
        <taxon>Glomeromycetes</taxon>
        <taxon>Diversisporales</taxon>
        <taxon>Diversisporaceae</taxon>
        <taxon>Diversispora</taxon>
    </lineage>
</organism>
<accession>A0A9N9D4S9</accession>
<protein>
    <submittedName>
        <fullName evidence="2">11298_t:CDS:1</fullName>
    </submittedName>
</protein>
<sequence length="69" mass="7986">WNIDNESNSEEDSDKNSQDSNTLNSNMTTIPKLTDTIDGYLDNTKINRSVLVNQIKRVTRQIHQKYTND</sequence>
<proteinExistence type="predicted"/>
<reference evidence="2" key="1">
    <citation type="submission" date="2021-06" db="EMBL/GenBank/DDBJ databases">
        <authorList>
            <person name="Kallberg Y."/>
            <person name="Tangrot J."/>
            <person name="Rosling A."/>
        </authorList>
    </citation>
    <scope>NUCLEOTIDE SEQUENCE</scope>
    <source>
        <strain evidence="2">AZ414A</strain>
    </source>
</reference>
<feature type="region of interest" description="Disordered" evidence="1">
    <location>
        <begin position="1"/>
        <end position="30"/>
    </location>
</feature>
<feature type="non-terminal residue" evidence="2">
    <location>
        <position position="1"/>
    </location>
</feature>
<evidence type="ECO:0000256" key="1">
    <source>
        <dbReference type="SAM" id="MobiDB-lite"/>
    </source>
</evidence>
<name>A0A9N9D4S9_9GLOM</name>
<dbReference type="EMBL" id="CAJVPK010003410">
    <property type="protein sequence ID" value="CAG8626926.1"/>
    <property type="molecule type" value="Genomic_DNA"/>
</dbReference>
<dbReference type="AlphaFoldDB" id="A0A9N9D4S9"/>
<keyword evidence="3" id="KW-1185">Reference proteome</keyword>
<dbReference type="OrthoDB" id="2445233at2759"/>